<dbReference type="PANTHER" id="PTHR16222">
    <property type="entry name" value="ADP-RIBOSYLGLYCOHYDROLASE"/>
    <property type="match status" value="1"/>
</dbReference>
<evidence type="ECO:0000256" key="3">
    <source>
        <dbReference type="PIRSR" id="PIRSR605502-1"/>
    </source>
</evidence>
<evidence type="ECO:0000256" key="2">
    <source>
        <dbReference type="ARBA" id="ARBA00022801"/>
    </source>
</evidence>
<keyword evidence="5" id="KW-1185">Reference proteome</keyword>
<dbReference type="Proteomes" id="UP000217186">
    <property type="component" value="Chromosome"/>
</dbReference>
<dbReference type="GO" id="GO:0046872">
    <property type="term" value="F:metal ion binding"/>
    <property type="evidence" value="ECO:0007669"/>
    <property type="project" value="UniProtKB-KW"/>
</dbReference>
<feature type="binding site" evidence="3">
    <location>
        <position position="71"/>
    </location>
    <ligand>
        <name>Mg(2+)</name>
        <dbReference type="ChEBI" id="CHEBI:18420"/>
        <label>1</label>
    </ligand>
</feature>
<keyword evidence="3" id="KW-0479">Metal-binding</keyword>
<dbReference type="AlphaFoldDB" id="A0A249KTX9"/>
<feature type="binding site" evidence="3">
    <location>
        <position position="269"/>
    </location>
    <ligand>
        <name>Mg(2+)</name>
        <dbReference type="ChEBI" id="CHEBI:18420"/>
        <label>1</label>
    </ligand>
</feature>
<dbReference type="InterPro" id="IPR036705">
    <property type="entry name" value="Ribosyl_crysJ1_sf"/>
</dbReference>
<gene>
    <name evidence="4" type="ORF">A7sIIA15_04730</name>
</gene>
<keyword evidence="2 4" id="KW-0378">Hydrolase</keyword>
<dbReference type="EMBL" id="CP016776">
    <property type="protein sequence ID" value="ASY20165.1"/>
    <property type="molecule type" value="Genomic_DNA"/>
</dbReference>
<dbReference type="Gene3D" id="1.10.4080.10">
    <property type="entry name" value="ADP-ribosylation/Crystallin J1"/>
    <property type="match status" value="1"/>
</dbReference>
<dbReference type="KEGG" id="pvn:A7sIIA15_04730"/>
<dbReference type="InterPro" id="IPR005502">
    <property type="entry name" value="Ribosyl_crysJ1"/>
</dbReference>
<dbReference type="InterPro" id="IPR050792">
    <property type="entry name" value="ADP-ribosylglycohydrolase"/>
</dbReference>
<sequence length="320" mass="34711">MSMKYQSEWHSGLLPPSFTDNTSHFSQIITPAVLAYAAGDAFGVQFEFAPRRQQIIHVLEEKEGWPLGGVSDDTLLSLLTIDSLHETNPTKAAERFLVSLRRDAPKLRGLGPTTRTALGMAVKENERGTIGNTNGAMMRTALSGLAFSPSSARLRRQWIAESARITHSHVTAISCAVLMAAAFSEATESSSLSSEGILEAMNKEISANNTIPLNIVQAIKRCDQWTPPAEGTSLDPLETLLAVLWSTLGAKDCADAFSRACALGGDTDTVAALSGSLFCAWNPTNHGLFSIQWLPQVAWSEITYVKQAIELIIKTREIHE</sequence>
<accession>A0A249KTX9</accession>
<dbReference type="Pfam" id="PF03747">
    <property type="entry name" value="ADP_ribosyl_GH"/>
    <property type="match status" value="1"/>
</dbReference>
<keyword evidence="3" id="KW-0460">Magnesium</keyword>
<feature type="binding site" evidence="3">
    <location>
        <position position="73"/>
    </location>
    <ligand>
        <name>Mg(2+)</name>
        <dbReference type="ChEBI" id="CHEBI:18420"/>
        <label>1</label>
    </ligand>
</feature>
<evidence type="ECO:0000256" key="1">
    <source>
        <dbReference type="ARBA" id="ARBA00010702"/>
    </source>
</evidence>
<dbReference type="SUPFAM" id="SSF101478">
    <property type="entry name" value="ADP-ribosylglycohydrolase"/>
    <property type="match status" value="1"/>
</dbReference>
<evidence type="ECO:0000313" key="4">
    <source>
        <dbReference type="EMBL" id="ASY20165.1"/>
    </source>
</evidence>
<feature type="binding site" evidence="3">
    <location>
        <position position="72"/>
    </location>
    <ligand>
        <name>Mg(2+)</name>
        <dbReference type="ChEBI" id="CHEBI:18420"/>
        <label>1</label>
    </ligand>
</feature>
<feature type="binding site" evidence="3">
    <location>
        <position position="268"/>
    </location>
    <ligand>
        <name>Mg(2+)</name>
        <dbReference type="ChEBI" id="CHEBI:18420"/>
        <label>1</label>
    </ligand>
</feature>
<feature type="binding site" evidence="3">
    <location>
        <position position="266"/>
    </location>
    <ligand>
        <name>Mg(2+)</name>
        <dbReference type="ChEBI" id="CHEBI:18420"/>
        <label>1</label>
    </ligand>
</feature>
<proteinExistence type="inferred from homology"/>
<reference evidence="4 5" key="1">
    <citation type="submission" date="2016-07" db="EMBL/GenBank/DDBJ databases">
        <title>High microdiversification within the ubiquitous acI lineage of Actinobacteria.</title>
        <authorList>
            <person name="Neuenschwander S.M."/>
            <person name="Salcher M."/>
            <person name="Ghai R."/>
            <person name="Pernthaler J."/>
        </authorList>
    </citation>
    <scope>NUCLEOTIDE SEQUENCE [LARGE SCALE GENOMIC DNA]</scope>
    <source>
        <strain evidence="4">MMS-IIA-15</strain>
    </source>
</reference>
<protein>
    <submittedName>
        <fullName evidence="4">ADP-ribosylglycohydrolase</fullName>
    </submittedName>
</protein>
<organism evidence="4 5">
    <name type="scientific">Candidatus Planktophila vernalis</name>
    <dbReference type="NCBI Taxonomy" id="1884907"/>
    <lineage>
        <taxon>Bacteria</taxon>
        <taxon>Bacillati</taxon>
        <taxon>Actinomycetota</taxon>
        <taxon>Actinomycetes</taxon>
        <taxon>Candidatus Nanopelagicales</taxon>
        <taxon>Candidatus Nanopelagicaceae</taxon>
        <taxon>Candidatus Planktophila</taxon>
    </lineage>
</organism>
<comment type="similarity">
    <text evidence="1">Belongs to the ADP-ribosylglycohydrolase family.</text>
</comment>
<comment type="cofactor">
    <cofactor evidence="3">
        <name>Mg(2+)</name>
        <dbReference type="ChEBI" id="CHEBI:18420"/>
    </cofactor>
    <text evidence="3">Binds 2 magnesium ions per subunit.</text>
</comment>
<name>A0A249KTX9_9ACTN</name>
<dbReference type="PANTHER" id="PTHR16222:SF24">
    <property type="entry name" value="ADP-RIBOSYLHYDROLASE ARH3"/>
    <property type="match status" value="1"/>
</dbReference>
<evidence type="ECO:0000313" key="5">
    <source>
        <dbReference type="Proteomes" id="UP000217186"/>
    </source>
</evidence>
<dbReference type="GO" id="GO:0016787">
    <property type="term" value="F:hydrolase activity"/>
    <property type="evidence" value="ECO:0007669"/>
    <property type="project" value="UniProtKB-KW"/>
</dbReference>